<name>A0A9Q1IBM4_SYNKA</name>
<sequence length="303" mass="34492">METQDKLLEKILSCGLETKEDLGYVKEEDMSDLLRPIQCRKLLDAFQLDSTRSFADVLHGGQLIGGGYSSLLLQLKVHIEHLNRNNTLVRRRMQKSTGDRPTRRPTDSYGCTRWQPEFPPGESDETLEDKRKRLEEIFLHEGVAGAERAEVSGLMEATYCLQRRTINATPSPTIEVIQNKWPYLFVQKFLYAHFELLTDTNIHRMLELSMEECGKAIIQFFRSKPTNEEVRAVLAMGEDREVASYVTQLLLAHFKEKDGLILQADVSATAADVQRTLTLLQSPRMIVLGETLSKGCWMVSIEG</sequence>
<dbReference type="Proteomes" id="UP001152622">
    <property type="component" value="Chromosome 22"/>
</dbReference>
<gene>
    <name evidence="2" type="ORF">SKAU_G00410560</name>
</gene>
<dbReference type="OrthoDB" id="8806090at2759"/>
<dbReference type="PANTHER" id="PTHR31025:SF30">
    <property type="entry name" value="SI:DKEY-15H8.17"/>
    <property type="match status" value="1"/>
</dbReference>
<feature type="compositionally biased region" description="Basic and acidic residues" evidence="1">
    <location>
        <begin position="97"/>
        <end position="106"/>
    </location>
</feature>
<comment type="caution">
    <text evidence="2">The sequence shown here is derived from an EMBL/GenBank/DDBJ whole genome shotgun (WGS) entry which is preliminary data.</text>
</comment>
<accession>A0A9Q1IBM4</accession>
<protein>
    <submittedName>
        <fullName evidence="2">Uncharacterized protein</fullName>
    </submittedName>
</protein>
<reference evidence="2" key="1">
    <citation type="journal article" date="2023" name="Science">
        <title>Genome structures resolve the early diversification of teleost fishes.</title>
        <authorList>
            <person name="Parey E."/>
            <person name="Louis A."/>
            <person name="Montfort J."/>
            <person name="Bouchez O."/>
            <person name="Roques C."/>
            <person name="Iampietro C."/>
            <person name="Lluch J."/>
            <person name="Castinel A."/>
            <person name="Donnadieu C."/>
            <person name="Desvignes T."/>
            <person name="Floi Bucao C."/>
            <person name="Jouanno E."/>
            <person name="Wen M."/>
            <person name="Mejri S."/>
            <person name="Dirks R."/>
            <person name="Jansen H."/>
            <person name="Henkel C."/>
            <person name="Chen W.J."/>
            <person name="Zahm M."/>
            <person name="Cabau C."/>
            <person name="Klopp C."/>
            <person name="Thompson A.W."/>
            <person name="Robinson-Rechavi M."/>
            <person name="Braasch I."/>
            <person name="Lecointre G."/>
            <person name="Bobe J."/>
            <person name="Postlethwait J.H."/>
            <person name="Berthelot C."/>
            <person name="Roest Crollius H."/>
            <person name="Guiguen Y."/>
        </authorList>
    </citation>
    <scope>NUCLEOTIDE SEQUENCE</scope>
    <source>
        <strain evidence="2">WJC10195</strain>
    </source>
</reference>
<evidence type="ECO:0000313" key="3">
    <source>
        <dbReference type="Proteomes" id="UP001152622"/>
    </source>
</evidence>
<keyword evidence="3" id="KW-1185">Reference proteome</keyword>
<organism evidence="2 3">
    <name type="scientific">Synaphobranchus kaupii</name>
    <name type="common">Kaup's arrowtooth eel</name>
    <dbReference type="NCBI Taxonomy" id="118154"/>
    <lineage>
        <taxon>Eukaryota</taxon>
        <taxon>Metazoa</taxon>
        <taxon>Chordata</taxon>
        <taxon>Craniata</taxon>
        <taxon>Vertebrata</taxon>
        <taxon>Euteleostomi</taxon>
        <taxon>Actinopterygii</taxon>
        <taxon>Neopterygii</taxon>
        <taxon>Teleostei</taxon>
        <taxon>Anguilliformes</taxon>
        <taxon>Synaphobranchidae</taxon>
        <taxon>Synaphobranchus</taxon>
    </lineage>
</organism>
<evidence type="ECO:0000256" key="1">
    <source>
        <dbReference type="SAM" id="MobiDB-lite"/>
    </source>
</evidence>
<dbReference type="EMBL" id="JAINUF010000022">
    <property type="protein sequence ID" value="KAJ8333737.1"/>
    <property type="molecule type" value="Genomic_DNA"/>
</dbReference>
<evidence type="ECO:0000313" key="2">
    <source>
        <dbReference type="EMBL" id="KAJ8333737.1"/>
    </source>
</evidence>
<dbReference type="PANTHER" id="PTHR31025">
    <property type="entry name" value="SI:CH211-196P9.1-RELATED"/>
    <property type="match status" value="1"/>
</dbReference>
<feature type="region of interest" description="Disordered" evidence="1">
    <location>
        <begin position="92"/>
        <end position="126"/>
    </location>
</feature>
<proteinExistence type="predicted"/>
<dbReference type="AlphaFoldDB" id="A0A9Q1IBM4"/>